<feature type="compositionally biased region" description="Basic and acidic residues" evidence="2">
    <location>
        <begin position="9"/>
        <end position="21"/>
    </location>
</feature>
<protein>
    <recommendedName>
        <fullName evidence="3">HIT domain-containing protein</fullName>
    </recommendedName>
</protein>
<dbReference type="GeneTree" id="ENSGT00510000047616"/>
<reference evidence="4" key="1">
    <citation type="submission" date="2025-08" db="UniProtKB">
        <authorList>
            <consortium name="Ensembl"/>
        </authorList>
    </citation>
    <scope>IDENTIFICATION</scope>
</reference>
<evidence type="ECO:0000313" key="4">
    <source>
        <dbReference type="Ensembl" id="ENSACIP00000006049.1"/>
    </source>
</evidence>
<dbReference type="PANTHER" id="PTHR12486:SF6">
    <property type="entry name" value="ADENOSINE 5'-MONOPHOSPHORAMIDASE HINT3"/>
    <property type="match status" value="1"/>
</dbReference>
<accession>A0A3Q0R231</accession>
<feature type="domain" description="HIT" evidence="3">
    <location>
        <begin position="32"/>
        <end position="140"/>
    </location>
</feature>
<keyword evidence="5" id="KW-1185">Reference proteome</keyword>
<sequence length="173" mass="19781">VQETNQRPVSDHVGDMATKESNSDENTVETCIFCLIANKKDEETTILKETKDLVCFRDIDPAAPHHYLVVPREHIYSCFLLHKGHINLVERMAKLGKDVLRDQGITDMMDIRLGFHQPPYISVGHLHLHVLAPTSQISKYMEYNLCYPVIRRLSSIPGKIIILKSDFSLNLLE</sequence>
<feature type="region of interest" description="Disordered" evidence="2">
    <location>
        <begin position="1"/>
        <end position="21"/>
    </location>
</feature>
<evidence type="ECO:0000313" key="5">
    <source>
        <dbReference type="Proteomes" id="UP000261340"/>
    </source>
</evidence>
<proteinExistence type="predicted"/>
<dbReference type="Pfam" id="PF11969">
    <property type="entry name" value="DcpS_C"/>
    <property type="match status" value="1"/>
</dbReference>
<dbReference type="Gene3D" id="3.30.428.10">
    <property type="entry name" value="HIT-like"/>
    <property type="match status" value="1"/>
</dbReference>
<dbReference type="Proteomes" id="UP000261340">
    <property type="component" value="Unplaced"/>
</dbReference>
<reference evidence="4" key="2">
    <citation type="submission" date="2025-09" db="UniProtKB">
        <authorList>
            <consortium name="Ensembl"/>
        </authorList>
    </citation>
    <scope>IDENTIFICATION</scope>
</reference>
<evidence type="ECO:0000256" key="1">
    <source>
        <dbReference type="PROSITE-ProRule" id="PRU00464"/>
    </source>
</evidence>
<dbReference type="InterPro" id="IPR011146">
    <property type="entry name" value="HIT-like"/>
</dbReference>
<dbReference type="Ensembl" id="ENSACIT00000006231.1">
    <property type="protein sequence ID" value="ENSACIP00000006049.1"/>
    <property type="gene ID" value="ENSACIG00000004761.1"/>
</dbReference>
<feature type="short sequence motif" description="Histidine triad motif" evidence="1">
    <location>
        <begin position="125"/>
        <end position="129"/>
    </location>
</feature>
<evidence type="ECO:0000259" key="3">
    <source>
        <dbReference type="PROSITE" id="PS51084"/>
    </source>
</evidence>
<name>A0A3Q0R231_AMPCI</name>
<dbReference type="AlphaFoldDB" id="A0A3Q0R231"/>
<dbReference type="GO" id="GO:0003824">
    <property type="term" value="F:catalytic activity"/>
    <property type="evidence" value="ECO:0007669"/>
    <property type="project" value="InterPro"/>
</dbReference>
<dbReference type="SUPFAM" id="SSF54197">
    <property type="entry name" value="HIT-like"/>
    <property type="match status" value="1"/>
</dbReference>
<dbReference type="OMA" id="VETCIFC"/>
<dbReference type="PANTHER" id="PTHR12486">
    <property type="entry name" value="APRATAXIN-RELATED"/>
    <property type="match status" value="1"/>
</dbReference>
<dbReference type="PROSITE" id="PS51084">
    <property type="entry name" value="HIT_2"/>
    <property type="match status" value="1"/>
</dbReference>
<dbReference type="STRING" id="61819.ENSACIP00000006049"/>
<organism evidence="4 5">
    <name type="scientific">Amphilophus citrinellus</name>
    <name type="common">Midas cichlid</name>
    <name type="synonym">Cichlasoma citrinellum</name>
    <dbReference type="NCBI Taxonomy" id="61819"/>
    <lineage>
        <taxon>Eukaryota</taxon>
        <taxon>Metazoa</taxon>
        <taxon>Chordata</taxon>
        <taxon>Craniata</taxon>
        <taxon>Vertebrata</taxon>
        <taxon>Euteleostomi</taxon>
        <taxon>Actinopterygii</taxon>
        <taxon>Neopterygii</taxon>
        <taxon>Teleostei</taxon>
        <taxon>Neoteleostei</taxon>
        <taxon>Acanthomorphata</taxon>
        <taxon>Ovalentaria</taxon>
        <taxon>Cichlomorphae</taxon>
        <taxon>Cichliformes</taxon>
        <taxon>Cichlidae</taxon>
        <taxon>New World cichlids</taxon>
        <taxon>Cichlasomatinae</taxon>
        <taxon>Heroini</taxon>
        <taxon>Amphilophus</taxon>
    </lineage>
</organism>
<evidence type="ECO:0000256" key="2">
    <source>
        <dbReference type="SAM" id="MobiDB-lite"/>
    </source>
</evidence>
<dbReference type="InterPro" id="IPR036265">
    <property type="entry name" value="HIT-like_sf"/>
</dbReference>